<dbReference type="SUPFAM" id="SSF46894">
    <property type="entry name" value="C-terminal effector domain of the bipartite response regulators"/>
    <property type="match status" value="1"/>
</dbReference>
<dbReference type="InterPro" id="IPR000792">
    <property type="entry name" value="Tscrpt_reg_LuxR_C"/>
</dbReference>
<organism evidence="2 3">
    <name type="scientific">Candidatus Curtissbacteria bacterium RIFCSPHIGHO2_01_FULL_41_13</name>
    <dbReference type="NCBI Taxonomy" id="1797745"/>
    <lineage>
        <taxon>Bacteria</taxon>
        <taxon>Candidatus Curtissiibacteriota</taxon>
    </lineage>
</organism>
<dbReference type="Proteomes" id="UP000177069">
    <property type="component" value="Unassembled WGS sequence"/>
</dbReference>
<dbReference type="Gene3D" id="1.10.10.10">
    <property type="entry name" value="Winged helix-like DNA-binding domain superfamily/Winged helix DNA-binding domain"/>
    <property type="match status" value="1"/>
</dbReference>
<dbReference type="Pfam" id="PF00196">
    <property type="entry name" value="GerE"/>
    <property type="match status" value="1"/>
</dbReference>
<feature type="domain" description="HTH luxR-type" evidence="1">
    <location>
        <begin position="95"/>
        <end position="152"/>
    </location>
</feature>
<gene>
    <name evidence="2" type="ORF">A2696_04155</name>
</gene>
<name>A0A1F5FZ68_9BACT</name>
<sequence length="162" mass="18636">MLERGRHRLYRRETQLFAERHLPILQAWVDGYKTVDEMASVIGKNTETVRKLRTEITSVLTEGIGKDPIAKAVTFALIHLTESLNFEVIDAIRPKRQFTEREIAVIPLIVEGFNNGQIADALSLTRWEVRRSKNAILENLGVDSIYTVIAWGFRSVMRRRES</sequence>
<proteinExistence type="predicted"/>
<dbReference type="AlphaFoldDB" id="A0A1F5FZ68"/>
<evidence type="ECO:0000313" key="2">
    <source>
        <dbReference type="EMBL" id="OGD84909.1"/>
    </source>
</evidence>
<dbReference type="GO" id="GO:0003677">
    <property type="term" value="F:DNA binding"/>
    <property type="evidence" value="ECO:0007669"/>
    <property type="project" value="InterPro"/>
</dbReference>
<dbReference type="InterPro" id="IPR016032">
    <property type="entry name" value="Sig_transdc_resp-reg_C-effctor"/>
</dbReference>
<dbReference type="EMBL" id="MFBA01000046">
    <property type="protein sequence ID" value="OGD84909.1"/>
    <property type="molecule type" value="Genomic_DNA"/>
</dbReference>
<protein>
    <recommendedName>
        <fullName evidence="1">HTH luxR-type domain-containing protein</fullName>
    </recommendedName>
</protein>
<comment type="caution">
    <text evidence="2">The sequence shown here is derived from an EMBL/GenBank/DDBJ whole genome shotgun (WGS) entry which is preliminary data.</text>
</comment>
<accession>A0A1F5FZ68</accession>
<reference evidence="2 3" key="1">
    <citation type="journal article" date="2016" name="Nat. Commun.">
        <title>Thousands of microbial genomes shed light on interconnected biogeochemical processes in an aquifer system.</title>
        <authorList>
            <person name="Anantharaman K."/>
            <person name="Brown C.T."/>
            <person name="Hug L.A."/>
            <person name="Sharon I."/>
            <person name="Castelle C.J."/>
            <person name="Probst A.J."/>
            <person name="Thomas B.C."/>
            <person name="Singh A."/>
            <person name="Wilkins M.J."/>
            <person name="Karaoz U."/>
            <person name="Brodie E.L."/>
            <person name="Williams K.H."/>
            <person name="Hubbard S.S."/>
            <person name="Banfield J.F."/>
        </authorList>
    </citation>
    <scope>NUCLEOTIDE SEQUENCE [LARGE SCALE GENOMIC DNA]</scope>
</reference>
<dbReference type="GO" id="GO:0006355">
    <property type="term" value="P:regulation of DNA-templated transcription"/>
    <property type="evidence" value="ECO:0007669"/>
    <property type="project" value="InterPro"/>
</dbReference>
<evidence type="ECO:0000313" key="3">
    <source>
        <dbReference type="Proteomes" id="UP000177069"/>
    </source>
</evidence>
<dbReference type="SMART" id="SM00421">
    <property type="entry name" value="HTH_LUXR"/>
    <property type="match status" value="1"/>
</dbReference>
<dbReference type="InterPro" id="IPR036388">
    <property type="entry name" value="WH-like_DNA-bd_sf"/>
</dbReference>
<evidence type="ECO:0000259" key="1">
    <source>
        <dbReference type="SMART" id="SM00421"/>
    </source>
</evidence>